<gene>
    <name evidence="9" type="ORF">RDB_LOCUS141639</name>
</gene>
<reference evidence="9" key="1">
    <citation type="submission" date="2021-01" db="EMBL/GenBank/DDBJ databases">
        <authorList>
            <person name="Kaushik A."/>
        </authorList>
    </citation>
    <scope>NUCLEOTIDE SEQUENCE</scope>
    <source>
        <strain evidence="9">AG4-R118</strain>
    </source>
</reference>
<evidence type="ECO:0000259" key="8">
    <source>
        <dbReference type="Pfam" id="PF01634"/>
    </source>
</evidence>
<dbReference type="Proteomes" id="UP000663888">
    <property type="component" value="Unassembled WGS sequence"/>
</dbReference>
<keyword evidence="4" id="KW-0028">Amino-acid biosynthesis</keyword>
<comment type="catalytic activity">
    <reaction evidence="1">
        <text>1-(5-phospho-beta-D-ribosyl)-ATP + diphosphate = 5-phospho-alpha-D-ribose 1-diphosphate + ATP</text>
        <dbReference type="Rhea" id="RHEA:18473"/>
        <dbReference type="ChEBI" id="CHEBI:30616"/>
        <dbReference type="ChEBI" id="CHEBI:33019"/>
        <dbReference type="ChEBI" id="CHEBI:58017"/>
        <dbReference type="ChEBI" id="CHEBI:73183"/>
        <dbReference type="EC" id="2.4.2.17"/>
    </reaction>
</comment>
<dbReference type="Pfam" id="PF01634">
    <property type="entry name" value="HisG"/>
    <property type="match status" value="1"/>
</dbReference>
<dbReference type="GO" id="GO:0005737">
    <property type="term" value="C:cytoplasm"/>
    <property type="evidence" value="ECO:0007669"/>
    <property type="project" value="InterPro"/>
</dbReference>
<evidence type="ECO:0000313" key="9">
    <source>
        <dbReference type="EMBL" id="CAE6492024.1"/>
    </source>
</evidence>
<keyword evidence="7" id="KW-0368">Histidine biosynthesis</keyword>
<feature type="domain" description="ATP phosphoribosyltransferase catalytic" evidence="8">
    <location>
        <begin position="302"/>
        <end position="411"/>
    </location>
</feature>
<proteinExistence type="predicted"/>
<evidence type="ECO:0000256" key="3">
    <source>
        <dbReference type="ARBA" id="ARBA00011946"/>
    </source>
</evidence>
<keyword evidence="5" id="KW-0328">Glycosyltransferase</keyword>
<organism evidence="9 10">
    <name type="scientific">Rhizoctonia solani</name>
    <dbReference type="NCBI Taxonomy" id="456999"/>
    <lineage>
        <taxon>Eukaryota</taxon>
        <taxon>Fungi</taxon>
        <taxon>Dikarya</taxon>
        <taxon>Basidiomycota</taxon>
        <taxon>Agaricomycotina</taxon>
        <taxon>Agaricomycetes</taxon>
        <taxon>Cantharellales</taxon>
        <taxon>Ceratobasidiaceae</taxon>
        <taxon>Rhizoctonia</taxon>
    </lineage>
</organism>
<dbReference type="AlphaFoldDB" id="A0A8H3CMP6"/>
<name>A0A8H3CMP6_9AGAM</name>
<evidence type="ECO:0000256" key="1">
    <source>
        <dbReference type="ARBA" id="ARBA00000915"/>
    </source>
</evidence>
<dbReference type="InterPro" id="IPR036052">
    <property type="entry name" value="TrpB-like_PALP_sf"/>
</dbReference>
<protein>
    <recommendedName>
        <fullName evidence="3">ATP phosphoribosyltransferase</fullName>
        <ecNumber evidence="3">2.4.2.17</ecNumber>
    </recommendedName>
</protein>
<dbReference type="InterPro" id="IPR001348">
    <property type="entry name" value="ATP_PRibTrfase_HisG"/>
</dbReference>
<evidence type="ECO:0000256" key="4">
    <source>
        <dbReference type="ARBA" id="ARBA00022605"/>
    </source>
</evidence>
<dbReference type="SUPFAM" id="SSF53686">
    <property type="entry name" value="Tryptophan synthase beta subunit-like PLP-dependent enzymes"/>
    <property type="match status" value="1"/>
</dbReference>
<dbReference type="InterPro" id="IPR013820">
    <property type="entry name" value="ATP_PRibTrfase_cat"/>
</dbReference>
<evidence type="ECO:0000256" key="2">
    <source>
        <dbReference type="ARBA" id="ARBA00004667"/>
    </source>
</evidence>
<dbReference type="PANTHER" id="PTHR21403:SF8">
    <property type="entry name" value="ATP PHOSPHORIBOSYLTRANSFERASE"/>
    <property type="match status" value="1"/>
</dbReference>
<evidence type="ECO:0000256" key="6">
    <source>
        <dbReference type="ARBA" id="ARBA00022679"/>
    </source>
</evidence>
<dbReference type="EC" id="2.4.2.17" evidence="3"/>
<sequence>MASYLFLIDPGLTLFAGPAQVEPADVNGGLFAALKGGLGRRDLYCPGQYSNPQDSGAHIRWTSAQVFAQLPDILVFAAAVGTSGIMTGTGAFLKSERPSLVNSVVFTVPGDCLACLAPDQLTRSNQSTFHRANPDLCPMGPLGGPSSDLAYFGLLKYLRHQKEAGAFIVCNLPYQCIGEYVSKLGGDAFPEVHHSEILDVDLYPYGVDSESTGAKELTSAKLLKLVAQDAASIPTPPLTESAPASPTNTFDDRVLFAVPKKRRLQEKCMEMLKSSGLQFSKPNRLDICIVNNMPITLVFFPAADIPRFVGESSVDMGMTGQDVILESKMQSLTTESLSLGFGRCKLQVQVPLSNGTEQVEELAGKKIATSFESVAGNYFGEIDARLGTKTVVEYLSGSVETACALGLADGIGK</sequence>
<evidence type="ECO:0000256" key="7">
    <source>
        <dbReference type="ARBA" id="ARBA00023102"/>
    </source>
</evidence>
<dbReference type="SUPFAM" id="SSF53850">
    <property type="entry name" value="Periplasmic binding protein-like II"/>
    <property type="match status" value="1"/>
</dbReference>
<evidence type="ECO:0000256" key="5">
    <source>
        <dbReference type="ARBA" id="ARBA00022676"/>
    </source>
</evidence>
<dbReference type="UniPathway" id="UPA00031">
    <property type="reaction ID" value="UER00006"/>
</dbReference>
<comment type="pathway">
    <text evidence="2">Amino-acid biosynthesis; L-histidine biosynthesis; L-histidine from 5-phospho-alpha-D-ribose 1-diphosphate: step 1/9.</text>
</comment>
<dbReference type="PANTHER" id="PTHR21403">
    <property type="entry name" value="ATP PHOSPHORIBOSYLTRANSFERASE ATP-PRTASE"/>
    <property type="match status" value="1"/>
</dbReference>
<dbReference type="Gene3D" id="3.40.190.10">
    <property type="entry name" value="Periplasmic binding protein-like II"/>
    <property type="match status" value="2"/>
</dbReference>
<comment type="caution">
    <text evidence="9">The sequence shown here is derived from an EMBL/GenBank/DDBJ whole genome shotgun (WGS) entry which is preliminary data.</text>
</comment>
<evidence type="ECO:0000313" key="10">
    <source>
        <dbReference type="Proteomes" id="UP000663888"/>
    </source>
</evidence>
<dbReference type="GO" id="GO:0003879">
    <property type="term" value="F:ATP phosphoribosyltransferase activity"/>
    <property type="evidence" value="ECO:0007669"/>
    <property type="project" value="UniProtKB-EC"/>
</dbReference>
<accession>A0A8H3CMP6</accession>
<dbReference type="GO" id="GO:0000105">
    <property type="term" value="P:L-histidine biosynthetic process"/>
    <property type="evidence" value="ECO:0007669"/>
    <property type="project" value="UniProtKB-UniPathway"/>
</dbReference>
<dbReference type="EMBL" id="CAJMWX010001495">
    <property type="protein sequence ID" value="CAE6492024.1"/>
    <property type="molecule type" value="Genomic_DNA"/>
</dbReference>
<dbReference type="Gene3D" id="3.40.50.1100">
    <property type="match status" value="2"/>
</dbReference>
<keyword evidence="6" id="KW-0808">Transferase</keyword>
<dbReference type="NCBIfam" id="TIGR00070">
    <property type="entry name" value="hisG"/>
    <property type="match status" value="1"/>
</dbReference>